<dbReference type="InterPro" id="IPR029069">
    <property type="entry name" value="HotDog_dom_sf"/>
</dbReference>
<dbReference type="PANTHER" id="PTHR21660:SF1">
    <property type="entry name" value="ACYL-COENZYME A THIOESTERASE 13"/>
    <property type="match status" value="1"/>
</dbReference>
<dbReference type="GO" id="GO:0047617">
    <property type="term" value="F:fatty acyl-CoA hydrolase activity"/>
    <property type="evidence" value="ECO:0007669"/>
    <property type="project" value="InterPro"/>
</dbReference>
<dbReference type="InterPro" id="IPR006683">
    <property type="entry name" value="Thioestr_dom"/>
</dbReference>
<protein>
    <recommendedName>
        <fullName evidence="3">Thioesterase domain-containing protein</fullName>
    </recommendedName>
</protein>
<evidence type="ECO:0000256" key="2">
    <source>
        <dbReference type="ARBA" id="ARBA00022801"/>
    </source>
</evidence>
<dbReference type="CDD" id="cd03443">
    <property type="entry name" value="PaaI_thioesterase"/>
    <property type="match status" value="1"/>
</dbReference>
<sequence length="112" mass="12815">MASLVDSVTSWAFHAFVTDKRSMSMDLHMTYMRAVPIGKKILIEARTIKHGRRVVFLEADIKSSDGTLYARALHTKLIMGTYIQWYCTTVVLKATLFLETILELQAIRFALF</sequence>
<dbReference type="Pfam" id="PF03061">
    <property type="entry name" value="4HBT"/>
    <property type="match status" value="1"/>
</dbReference>
<dbReference type="SUPFAM" id="SSF54637">
    <property type="entry name" value="Thioesterase/thiol ester dehydrase-isomerase"/>
    <property type="match status" value="1"/>
</dbReference>
<feature type="domain" description="Thioesterase" evidence="3">
    <location>
        <begin position="2"/>
        <end position="69"/>
    </location>
</feature>
<comment type="caution">
    <text evidence="4">The sequence shown here is derived from an EMBL/GenBank/DDBJ whole genome shotgun (WGS) entry which is preliminary data.</text>
</comment>
<name>A0AA89BXX1_PINIB</name>
<reference evidence="4" key="1">
    <citation type="submission" date="2019-08" db="EMBL/GenBank/DDBJ databases">
        <title>The improved chromosome-level genome for the pearl oyster Pinctada fucata martensii using PacBio sequencing and Hi-C.</title>
        <authorList>
            <person name="Zheng Z."/>
        </authorList>
    </citation>
    <scope>NUCLEOTIDE SEQUENCE</scope>
    <source>
        <strain evidence="4">ZZ-2019</strain>
        <tissue evidence="4">Adductor muscle</tissue>
    </source>
</reference>
<dbReference type="Gene3D" id="3.10.129.10">
    <property type="entry name" value="Hotdog Thioesterase"/>
    <property type="match status" value="1"/>
</dbReference>
<dbReference type="InterPro" id="IPR039298">
    <property type="entry name" value="ACOT13"/>
</dbReference>
<comment type="similarity">
    <text evidence="1">Belongs to the thioesterase PaaI family.</text>
</comment>
<evidence type="ECO:0000259" key="3">
    <source>
        <dbReference type="Pfam" id="PF03061"/>
    </source>
</evidence>
<dbReference type="Proteomes" id="UP001186944">
    <property type="component" value="Unassembled WGS sequence"/>
</dbReference>
<evidence type="ECO:0000313" key="4">
    <source>
        <dbReference type="EMBL" id="KAK3091648.1"/>
    </source>
</evidence>
<organism evidence="4 5">
    <name type="scientific">Pinctada imbricata</name>
    <name type="common">Atlantic pearl-oyster</name>
    <name type="synonym">Pinctada martensii</name>
    <dbReference type="NCBI Taxonomy" id="66713"/>
    <lineage>
        <taxon>Eukaryota</taxon>
        <taxon>Metazoa</taxon>
        <taxon>Spiralia</taxon>
        <taxon>Lophotrochozoa</taxon>
        <taxon>Mollusca</taxon>
        <taxon>Bivalvia</taxon>
        <taxon>Autobranchia</taxon>
        <taxon>Pteriomorphia</taxon>
        <taxon>Pterioida</taxon>
        <taxon>Pterioidea</taxon>
        <taxon>Pteriidae</taxon>
        <taxon>Pinctada</taxon>
    </lineage>
</organism>
<dbReference type="AlphaFoldDB" id="A0AA89BXX1"/>
<dbReference type="PANTHER" id="PTHR21660">
    <property type="entry name" value="THIOESTERASE SUPERFAMILY MEMBER-RELATED"/>
    <property type="match status" value="1"/>
</dbReference>
<accession>A0AA89BXX1</accession>
<proteinExistence type="inferred from homology"/>
<keyword evidence="2" id="KW-0378">Hydrolase</keyword>
<dbReference type="EMBL" id="VSWD01000010">
    <property type="protein sequence ID" value="KAK3091648.1"/>
    <property type="molecule type" value="Genomic_DNA"/>
</dbReference>
<gene>
    <name evidence="4" type="ORF">FSP39_021551</name>
</gene>
<keyword evidence="5" id="KW-1185">Reference proteome</keyword>
<evidence type="ECO:0000313" key="5">
    <source>
        <dbReference type="Proteomes" id="UP001186944"/>
    </source>
</evidence>
<evidence type="ECO:0000256" key="1">
    <source>
        <dbReference type="ARBA" id="ARBA00008324"/>
    </source>
</evidence>